<accession>A0ABD0KUS6</accession>
<gene>
    <name evidence="1" type="ORF">BaRGS_00017908</name>
</gene>
<organism evidence="1 2">
    <name type="scientific">Batillaria attramentaria</name>
    <dbReference type="NCBI Taxonomy" id="370345"/>
    <lineage>
        <taxon>Eukaryota</taxon>
        <taxon>Metazoa</taxon>
        <taxon>Spiralia</taxon>
        <taxon>Lophotrochozoa</taxon>
        <taxon>Mollusca</taxon>
        <taxon>Gastropoda</taxon>
        <taxon>Caenogastropoda</taxon>
        <taxon>Sorbeoconcha</taxon>
        <taxon>Cerithioidea</taxon>
        <taxon>Batillariidae</taxon>
        <taxon>Batillaria</taxon>
    </lineage>
</organism>
<reference evidence="1 2" key="1">
    <citation type="journal article" date="2023" name="Sci. Data">
        <title>Genome assembly of the Korean intertidal mud-creeper Batillaria attramentaria.</title>
        <authorList>
            <person name="Patra A.K."/>
            <person name="Ho P.T."/>
            <person name="Jun S."/>
            <person name="Lee S.J."/>
            <person name="Kim Y."/>
            <person name="Won Y.J."/>
        </authorList>
    </citation>
    <scope>NUCLEOTIDE SEQUENCE [LARGE SCALE GENOMIC DNA]</scope>
    <source>
        <strain evidence="1">Wonlab-2016</strain>
    </source>
</reference>
<name>A0ABD0KUS6_9CAEN</name>
<sequence length="193" mass="21304">MDQVSVMSQLMSCVIKDHPEYLLTVLTKMDKPTSMESPDFMCSNPGLMSDVVKCFLEYIEGCMPPGVAKQVAAVMPTHDTVLRGVSFLCDHRQDFDNPCVANHVVDLTSCFSNKLQAFTSITSPTTAASGNVQDTLCRALQVEQQCMEKNLQDCPSSVSSSLMQALLTFFPSENCNIKVDSSLKFQPRVNVHH</sequence>
<protein>
    <submittedName>
        <fullName evidence="1">Uncharacterized protein</fullName>
    </submittedName>
</protein>
<dbReference type="AlphaFoldDB" id="A0ABD0KUS6"/>
<proteinExistence type="predicted"/>
<comment type="caution">
    <text evidence="1">The sequence shown here is derived from an EMBL/GenBank/DDBJ whole genome shotgun (WGS) entry which is preliminary data.</text>
</comment>
<dbReference type="EMBL" id="JACVVK020000122">
    <property type="protein sequence ID" value="KAK7490852.1"/>
    <property type="molecule type" value="Genomic_DNA"/>
</dbReference>
<keyword evidence="2" id="KW-1185">Reference proteome</keyword>
<evidence type="ECO:0000313" key="2">
    <source>
        <dbReference type="Proteomes" id="UP001519460"/>
    </source>
</evidence>
<evidence type="ECO:0000313" key="1">
    <source>
        <dbReference type="EMBL" id="KAK7490852.1"/>
    </source>
</evidence>
<dbReference type="Proteomes" id="UP001519460">
    <property type="component" value="Unassembled WGS sequence"/>
</dbReference>